<dbReference type="PANTHER" id="PTHR11715">
    <property type="entry name" value="GLYCINE CLEAVAGE SYSTEM H PROTEIN"/>
    <property type="match status" value="1"/>
</dbReference>
<feature type="domain" description="Lipoyl-binding" evidence="5">
    <location>
        <begin position="23"/>
        <end position="104"/>
    </location>
</feature>
<evidence type="ECO:0000256" key="2">
    <source>
        <dbReference type="ARBA" id="ARBA00022823"/>
    </source>
</evidence>
<feature type="modified residue" description="N6-lipoyllysine" evidence="3 4">
    <location>
        <position position="64"/>
    </location>
</feature>
<dbReference type="NCBIfam" id="TIGR00527">
    <property type="entry name" value="gcvH"/>
    <property type="match status" value="1"/>
</dbReference>
<reference evidence="6" key="1">
    <citation type="submission" date="2019-04" db="EMBL/GenBank/DDBJ databases">
        <title>Evolution of Biomass-Degrading Anaerobic Consortia Revealed by Metagenomics.</title>
        <authorList>
            <person name="Peng X."/>
        </authorList>
    </citation>
    <scope>NUCLEOTIDE SEQUENCE</scope>
    <source>
        <strain evidence="6">SIG141</strain>
    </source>
</reference>
<dbReference type="HAMAP" id="MF_00272">
    <property type="entry name" value="GcvH"/>
    <property type="match status" value="1"/>
</dbReference>
<dbReference type="NCBIfam" id="NF002270">
    <property type="entry name" value="PRK01202.1"/>
    <property type="match status" value="1"/>
</dbReference>
<dbReference type="EMBL" id="SUYD01000002">
    <property type="protein sequence ID" value="MBE6265146.1"/>
    <property type="molecule type" value="Genomic_DNA"/>
</dbReference>
<name>A0A928GGJ9_XYLRU</name>
<comment type="cofactor">
    <cofactor evidence="3">
        <name>(R)-lipoate</name>
        <dbReference type="ChEBI" id="CHEBI:83088"/>
    </cofactor>
    <text evidence="3">Binds 1 lipoyl cofactor covalently.</text>
</comment>
<keyword evidence="2 3" id="KW-0450">Lipoyl</keyword>
<evidence type="ECO:0000259" key="5">
    <source>
        <dbReference type="PROSITE" id="PS50968"/>
    </source>
</evidence>
<comment type="subunit">
    <text evidence="3">The glycine cleavage system is composed of four proteins: P, T, L and H.</text>
</comment>
<dbReference type="AlphaFoldDB" id="A0A928GGJ9"/>
<sequence length="126" mass="13866">MAKVIEGLYYSESHEFVRVEGDFGFIGITDYAQNALGNVVYVDMPDVDDDVEAGEEFGAVESVKAASDLFSPVSGKVVEVNEALEDQPELINQDAFENWIIKVELSDKSELDALMDAKAYAAFCEK</sequence>
<dbReference type="PANTHER" id="PTHR11715:SF3">
    <property type="entry name" value="GLYCINE CLEAVAGE SYSTEM H PROTEIN-RELATED"/>
    <property type="match status" value="1"/>
</dbReference>
<evidence type="ECO:0000313" key="7">
    <source>
        <dbReference type="Proteomes" id="UP000763088"/>
    </source>
</evidence>
<organism evidence="6 7">
    <name type="scientific">Xylanibacter ruminicola</name>
    <name type="common">Prevotella ruminicola</name>
    <dbReference type="NCBI Taxonomy" id="839"/>
    <lineage>
        <taxon>Bacteria</taxon>
        <taxon>Pseudomonadati</taxon>
        <taxon>Bacteroidota</taxon>
        <taxon>Bacteroidia</taxon>
        <taxon>Bacteroidales</taxon>
        <taxon>Prevotellaceae</taxon>
        <taxon>Xylanibacter</taxon>
    </lineage>
</organism>
<dbReference type="GO" id="GO:0005960">
    <property type="term" value="C:glycine cleavage complex"/>
    <property type="evidence" value="ECO:0007669"/>
    <property type="project" value="InterPro"/>
</dbReference>
<evidence type="ECO:0000313" key="6">
    <source>
        <dbReference type="EMBL" id="MBE6265146.1"/>
    </source>
</evidence>
<evidence type="ECO:0000256" key="1">
    <source>
        <dbReference type="ARBA" id="ARBA00009249"/>
    </source>
</evidence>
<evidence type="ECO:0000256" key="4">
    <source>
        <dbReference type="PIRSR" id="PIRSR617453-50"/>
    </source>
</evidence>
<dbReference type="GO" id="GO:0005737">
    <property type="term" value="C:cytoplasm"/>
    <property type="evidence" value="ECO:0007669"/>
    <property type="project" value="TreeGrafter"/>
</dbReference>
<comment type="function">
    <text evidence="3">The glycine cleavage system catalyzes the degradation of glycine. The H protein shuttles the methylamine group of glycine from the P protein to the T protein.</text>
</comment>
<dbReference type="InterPro" id="IPR000089">
    <property type="entry name" value="Biotin_lipoyl"/>
</dbReference>
<protein>
    <recommendedName>
        <fullName evidence="3">Glycine cleavage system H protein</fullName>
    </recommendedName>
</protein>
<dbReference type="Gene3D" id="2.40.50.100">
    <property type="match status" value="1"/>
</dbReference>
<dbReference type="GO" id="GO:0009249">
    <property type="term" value="P:protein lipoylation"/>
    <property type="evidence" value="ECO:0007669"/>
    <property type="project" value="TreeGrafter"/>
</dbReference>
<proteinExistence type="inferred from homology"/>
<dbReference type="CDD" id="cd06848">
    <property type="entry name" value="GCS_H"/>
    <property type="match status" value="1"/>
</dbReference>
<dbReference type="InterPro" id="IPR003016">
    <property type="entry name" value="2-oxoA_DH_lipoyl-BS"/>
</dbReference>
<accession>A0A928GGJ9</accession>
<dbReference type="InterPro" id="IPR002930">
    <property type="entry name" value="GCV_H"/>
</dbReference>
<comment type="caution">
    <text evidence="6">The sequence shown here is derived from an EMBL/GenBank/DDBJ whole genome shotgun (WGS) entry which is preliminary data.</text>
</comment>
<evidence type="ECO:0000256" key="3">
    <source>
        <dbReference type="HAMAP-Rule" id="MF_00272"/>
    </source>
</evidence>
<dbReference type="GO" id="GO:0019464">
    <property type="term" value="P:glycine decarboxylation via glycine cleavage system"/>
    <property type="evidence" value="ECO:0007669"/>
    <property type="project" value="UniProtKB-UniRule"/>
</dbReference>
<dbReference type="SUPFAM" id="SSF51230">
    <property type="entry name" value="Single hybrid motif"/>
    <property type="match status" value="1"/>
</dbReference>
<dbReference type="InterPro" id="IPR011053">
    <property type="entry name" value="Single_hybrid_motif"/>
</dbReference>
<gene>
    <name evidence="3 6" type="primary">gcvH</name>
    <name evidence="6" type="ORF">E7102_01535</name>
</gene>
<dbReference type="Proteomes" id="UP000763088">
    <property type="component" value="Unassembled WGS sequence"/>
</dbReference>
<dbReference type="InterPro" id="IPR033753">
    <property type="entry name" value="GCV_H/Fam206"/>
</dbReference>
<dbReference type="Pfam" id="PF01597">
    <property type="entry name" value="GCV_H"/>
    <property type="match status" value="1"/>
</dbReference>
<dbReference type="InterPro" id="IPR017453">
    <property type="entry name" value="GCV_H_sub"/>
</dbReference>
<dbReference type="PROSITE" id="PS50968">
    <property type="entry name" value="BIOTINYL_LIPOYL"/>
    <property type="match status" value="1"/>
</dbReference>
<dbReference type="PROSITE" id="PS00189">
    <property type="entry name" value="LIPOYL"/>
    <property type="match status" value="1"/>
</dbReference>
<comment type="similarity">
    <text evidence="1 3">Belongs to the GcvH family.</text>
</comment>